<comment type="caution">
    <text evidence="2">The sequence shown here is derived from an EMBL/GenBank/DDBJ whole genome shotgun (WGS) entry which is preliminary data.</text>
</comment>
<protein>
    <recommendedName>
        <fullName evidence="4">Secreted protein</fullName>
    </recommendedName>
</protein>
<dbReference type="AlphaFoldDB" id="A0A841DN94"/>
<name>A0A841DN94_9ACTN</name>
<evidence type="ECO:0000313" key="3">
    <source>
        <dbReference type="Proteomes" id="UP000558997"/>
    </source>
</evidence>
<keyword evidence="3" id="KW-1185">Reference proteome</keyword>
<dbReference type="EMBL" id="JACHNF010000001">
    <property type="protein sequence ID" value="MBB5977877.1"/>
    <property type="molecule type" value="Genomic_DNA"/>
</dbReference>
<sequence length="137" mass="14429">MIRRIIVTILAALTVAIASTAPAAAATTYKEISIYDPAGRGAFIGETATDSTKARITGEIRGQRYRVTVYGCVSANVSGCGLAANQHKLGEADGRTTDKYFAVDKTFRRTSGQTAYVRACLLAANGVSTCTSWTAGR</sequence>
<organism evidence="2 3">
    <name type="scientific">Kribbella solani</name>
    <dbReference type="NCBI Taxonomy" id="236067"/>
    <lineage>
        <taxon>Bacteria</taxon>
        <taxon>Bacillati</taxon>
        <taxon>Actinomycetota</taxon>
        <taxon>Actinomycetes</taxon>
        <taxon>Propionibacteriales</taxon>
        <taxon>Kribbellaceae</taxon>
        <taxon>Kribbella</taxon>
    </lineage>
</organism>
<dbReference type="RefSeq" id="WP_184832045.1">
    <property type="nucleotide sequence ID" value="NZ_BAAAVN010000015.1"/>
</dbReference>
<feature type="chain" id="PRO_5032560250" description="Secreted protein" evidence="1">
    <location>
        <begin position="26"/>
        <end position="137"/>
    </location>
</feature>
<accession>A0A841DN94</accession>
<reference evidence="2 3" key="1">
    <citation type="submission" date="2020-08" db="EMBL/GenBank/DDBJ databases">
        <title>Sequencing the genomes of 1000 actinobacteria strains.</title>
        <authorList>
            <person name="Klenk H.-P."/>
        </authorList>
    </citation>
    <scope>NUCLEOTIDE SEQUENCE [LARGE SCALE GENOMIC DNA]</scope>
    <source>
        <strain evidence="2 3">DSM 17294</strain>
    </source>
</reference>
<evidence type="ECO:0008006" key="4">
    <source>
        <dbReference type="Google" id="ProtNLM"/>
    </source>
</evidence>
<evidence type="ECO:0000313" key="2">
    <source>
        <dbReference type="EMBL" id="MBB5977877.1"/>
    </source>
</evidence>
<gene>
    <name evidence="2" type="ORF">HDA44_001218</name>
</gene>
<keyword evidence="1" id="KW-0732">Signal</keyword>
<dbReference type="Proteomes" id="UP000558997">
    <property type="component" value="Unassembled WGS sequence"/>
</dbReference>
<proteinExistence type="predicted"/>
<evidence type="ECO:0000256" key="1">
    <source>
        <dbReference type="SAM" id="SignalP"/>
    </source>
</evidence>
<feature type="signal peptide" evidence="1">
    <location>
        <begin position="1"/>
        <end position="25"/>
    </location>
</feature>